<dbReference type="GO" id="GO:0035438">
    <property type="term" value="F:cyclic-di-GMP binding"/>
    <property type="evidence" value="ECO:0007669"/>
    <property type="project" value="InterPro"/>
</dbReference>
<protein>
    <submittedName>
        <fullName evidence="2">PilZ domain-containing protein</fullName>
    </submittedName>
</protein>
<proteinExistence type="predicted"/>
<dbReference type="EMBL" id="JAIOIV010000073">
    <property type="protein sequence ID" value="MBZ0156318.1"/>
    <property type="molecule type" value="Genomic_DNA"/>
</dbReference>
<organism evidence="2 3">
    <name type="scientific">Candidatus Nitrobium versatile</name>
    <dbReference type="NCBI Taxonomy" id="2884831"/>
    <lineage>
        <taxon>Bacteria</taxon>
        <taxon>Pseudomonadati</taxon>
        <taxon>Nitrospirota</taxon>
        <taxon>Nitrospiria</taxon>
        <taxon>Nitrospirales</taxon>
        <taxon>Nitrospiraceae</taxon>
        <taxon>Candidatus Nitrobium</taxon>
    </lineage>
</organism>
<feature type="domain" description="PilZ" evidence="1">
    <location>
        <begin position="93"/>
        <end position="166"/>
    </location>
</feature>
<name>A0A953M1W1_9BACT</name>
<comment type="caution">
    <text evidence="2">The sequence shown here is derived from an EMBL/GenBank/DDBJ whole genome shotgun (WGS) entry which is preliminary data.</text>
</comment>
<reference evidence="2" key="1">
    <citation type="journal article" date="2021" name="bioRxiv">
        <title>Unraveling nitrogen, sulfur and carbon metabolic pathways and microbial community transcriptional responses to substrate deprivation and toxicity stresses in a bioreactor mimicking anoxic brackish coastal sediment conditions.</title>
        <authorList>
            <person name="Martins P.D."/>
            <person name="Echeveste M.J."/>
            <person name="Arshad A."/>
            <person name="Kurth J."/>
            <person name="Ouboter H."/>
            <person name="Jetten M.S.M."/>
            <person name="Welte C.U."/>
        </authorList>
    </citation>
    <scope>NUCLEOTIDE SEQUENCE</scope>
    <source>
        <strain evidence="2">MAG_39</strain>
    </source>
</reference>
<dbReference type="InterPro" id="IPR009875">
    <property type="entry name" value="PilZ_domain"/>
</dbReference>
<gene>
    <name evidence="2" type="ORF">K8I29_08940</name>
</gene>
<dbReference type="Pfam" id="PF07238">
    <property type="entry name" value="PilZ"/>
    <property type="match status" value="1"/>
</dbReference>
<evidence type="ECO:0000313" key="3">
    <source>
        <dbReference type="Proteomes" id="UP000705867"/>
    </source>
</evidence>
<reference evidence="2" key="2">
    <citation type="submission" date="2021-08" db="EMBL/GenBank/DDBJ databases">
        <authorList>
            <person name="Dalcin Martins P."/>
        </authorList>
    </citation>
    <scope>NUCLEOTIDE SEQUENCE</scope>
    <source>
        <strain evidence="2">MAG_39</strain>
    </source>
</reference>
<evidence type="ECO:0000313" key="2">
    <source>
        <dbReference type="EMBL" id="MBZ0156318.1"/>
    </source>
</evidence>
<dbReference type="Proteomes" id="UP000705867">
    <property type="component" value="Unassembled WGS sequence"/>
</dbReference>
<accession>A0A953M1W1</accession>
<evidence type="ECO:0000259" key="1">
    <source>
        <dbReference type="Pfam" id="PF07238"/>
    </source>
</evidence>
<dbReference type="AlphaFoldDB" id="A0A953M1W1"/>
<sequence>MQTDDERYIGMREFSRVDAHIPLEIYRVPPDKREGIRSKISGEAFPAEMRALPDLDDKLLTDWLKMLNAKLDALIGMLVLQREGFCSLSLADVNISGGGMSFTSRERYGIGEVLELKMMLPLLPPVALHAYGEVVKEELLADGCRSAVKFIAMEEEIRDEIVKFVFKRQRDILREMRK</sequence>